<sequence>MESTLETFKLLRRLYEKRVRYRHHLTNYKTYRANNSVPKGLQIHVPTGLPLCDSGSYSNWKGILRKTSLKLMEVQIGNCRKTISELNYQIDSKTRKLKRELPKSELQNKLRLISQDCLRLSHSLNSRQQRKFQRDQITSNQVILTSNQVSPNSKKSRSRRFLRKPVTDSSTVTNAVVTISCQLSEEETKLLSKGLNFCPKPRQTDTQKLSLDLAAFYRRLRLREYFADEDGANQPLPDNDIASKFKPKSTWNPPKGRCPPLESFISAIEEEVKTYTSAPDFRDNLTKSERQAIKNLRHRDDIVIKPADKGSAIVAMGTKFYREEAYRLLGNPDHYKRLDSDPTLEIAKKVEAAIQKMVRNGSIDSETGPNLLQVDPKPGRFYFLPKIHKTGNPGRPIISGNGTATEKISKFVDLLIQPLVPSLPSYVQDTTDFIRKIGEIQNLPQDTILVTLDVSSLYTNIPNEEGISACKTAFRPIQGKTPTKKDLGELMRLILTNNNLVFGDQHYLQIHGTAMGTKMAPSFANLFMGNLEKEFLSRQILKPQIWLRFIDDIFMIWPHGEDSLKIFVENINSFHSTIKFTADSSRVSVHFLDTTVTIENGSLKTDLFNKPTDKHNYLLPSSCHPPHCTKNIPYSQALRIKRVCSSETDFETRTNELSSHLQNRQYFRGSIENAVKKAKDTPRSETLTYKNRQPNSNRVPLVTEYHPGLPPFAKFIQKHLPILQSTARLKSIFPAPPVVAFSRPPNLRDILVRAKFQDKTSVEANNENFGCSPCPSNCKTCALIDSTKYFQSYQTARTFQIRQSINCLSKNVIYLIYCNLCGTQYVGESKNSLRMRMTQHRSAIKTKKIDQPVANHFNLPHHSIDNLRVIAIEQNDSWDNRSRKTKENFWECQLKTTSPFGLNIRNDLPAY</sequence>
<feature type="domain" description="Reverse transcriptase" evidence="3">
    <location>
        <begin position="365"/>
        <end position="619"/>
    </location>
</feature>
<dbReference type="OrthoDB" id="6131042at2759"/>
<dbReference type="Pfam" id="PF26215">
    <property type="entry name" value="HTH_animal"/>
    <property type="match status" value="1"/>
</dbReference>
<dbReference type="Pfam" id="PF00078">
    <property type="entry name" value="RVT_1"/>
    <property type="match status" value="1"/>
</dbReference>
<dbReference type="PANTHER" id="PTHR21301">
    <property type="entry name" value="REVERSE TRANSCRIPTASE"/>
    <property type="match status" value="1"/>
</dbReference>
<organism evidence="4 5">
    <name type="scientific">Holothuria leucospilota</name>
    <name type="common">Black long sea cucumber</name>
    <name type="synonym">Mertensiothuria leucospilota</name>
    <dbReference type="NCBI Taxonomy" id="206669"/>
    <lineage>
        <taxon>Eukaryota</taxon>
        <taxon>Metazoa</taxon>
        <taxon>Echinodermata</taxon>
        <taxon>Eleutherozoa</taxon>
        <taxon>Echinozoa</taxon>
        <taxon>Holothuroidea</taxon>
        <taxon>Aspidochirotacea</taxon>
        <taxon>Aspidochirotida</taxon>
        <taxon>Holothuriidae</taxon>
        <taxon>Holothuria</taxon>
    </lineage>
</organism>
<dbReference type="CDD" id="cd10442">
    <property type="entry name" value="GIY-YIG_PLEs"/>
    <property type="match status" value="1"/>
</dbReference>
<evidence type="ECO:0000256" key="1">
    <source>
        <dbReference type="SAM" id="MobiDB-lite"/>
    </source>
</evidence>
<proteinExistence type="predicted"/>
<protein>
    <recommendedName>
        <fullName evidence="6">Reverse transcriptase domain-containing protein</fullName>
    </recommendedName>
</protein>
<keyword evidence="5" id="KW-1185">Reference proteome</keyword>
<dbReference type="Gene3D" id="3.40.1440.10">
    <property type="entry name" value="GIY-YIG endonuclease"/>
    <property type="match status" value="1"/>
</dbReference>
<feature type="region of interest" description="Disordered" evidence="1">
    <location>
        <begin position="231"/>
        <end position="253"/>
    </location>
</feature>
<evidence type="ECO:0000313" key="5">
    <source>
        <dbReference type="Proteomes" id="UP001152320"/>
    </source>
</evidence>
<dbReference type="AlphaFoldDB" id="A0A9Q1C3D2"/>
<feature type="domain" description="GIY-YIG" evidence="2">
    <location>
        <begin position="809"/>
        <end position="889"/>
    </location>
</feature>
<dbReference type="InterPro" id="IPR058912">
    <property type="entry name" value="HTH_animal"/>
</dbReference>
<dbReference type="InterPro" id="IPR000305">
    <property type="entry name" value="GIY-YIG_endonuc"/>
</dbReference>
<evidence type="ECO:0000313" key="4">
    <source>
        <dbReference type="EMBL" id="KAJ8038493.1"/>
    </source>
</evidence>
<evidence type="ECO:0000259" key="2">
    <source>
        <dbReference type="PROSITE" id="PS50164"/>
    </source>
</evidence>
<dbReference type="EMBL" id="JAIZAY010000007">
    <property type="protein sequence ID" value="KAJ8038493.1"/>
    <property type="molecule type" value="Genomic_DNA"/>
</dbReference>
<reference evidence="4" key="1">
    <citation type="submission" date="2021-10" db="EMBL/GenBank/DDBJ databases">
        <title>Tropical sea cucumber genome reveals ecological adaptation and Cuvierian tubules defense mechanism.</title>
        <authorList>
            <person name="Chen T."/>
        </authorList>
    </citation>
    <scope>NUCLEOTIDE SEQUENCE</scope>
    <source>
        <strain evidence="4">Nanhai2018</strain>
        <tissue evidence="4">Muscle</tissue>
    </source>
</reference>
<name>A0A9Q1C3D2_HOLLE</name>
<dbReference type="PROSITE" id="PS50164">
    <property type="entry name" value="GIY_YIG"/>
    <property type="match status" value="1"/>
</dbReference>
<dbReference type="Proteomes" id="UP001152320">
    <property type="component" value="Chromosome 7"/>
</dbReference>
<dbReference type="PROSITE" id="PS50878">
    <property type="entry name" value="RT_POL"/>
    <property type="match status" value="1"/>
</dbReference>
<comment type="caution">
    <text evidence="4">The sequence shown here is derived from an EMBL/GenBank/DDBJ whole genome shotgun (WGS) entry which is preliminary data.</text>
</comment>
<evidence type="ECO:0008006" key="6">
    <source>
        <dbReference type="Google" id="ProtNLM"/>
    </source>
</evidence>
<dbReference type="InterPro" id="IPR000477">
    <property type="entry name" value="RT_dom"/>
</dbReference>
<evidence type="ECO:0000259" key="3">
    <source>
        <dbReference type="PROSITE" id="PS50878"/>
    </source>
</evidence>
<dbReference type="InterPro" id="IPR035901">
    <property type="entry name" value="GIY-YIG_endonuc_sf"/>
</dbReference>
<gene>
    <name evidence="4" type="ORF">HOLleu_15933</name>
</gene>
<dbReference type="PANTHER" id="PTHR21301:SF10">
    <property type="entry name" value="REVERSE TRANSCRIPTASE DOMAIN-CONTAINING PROTEIN"/>
    <property type="match status" value="1"/>
</dbReference>
<accession>A0A9Q1C3D2</accession>